<dbReference type="InterPro" id="IPR031316">
    <property type="entry name" value="FlgM_C"/>
</dbReference>
<proteinExistence type="inferred from homology"/>
<comment type="caution">
    <text evidence="11">The sequence shown here is derived from an EMBL/GenBank/DDBJ whole genome shotgun (WGS) entry which is preliminary data.</text>
</comment>
<evidence type="ECO:0000313" key="12">
    <source>
        <dbReference type="Proteomes" id="UP000626210"/>
    </source>
</evidence>
<evidence type="ECO:0000256" key="4">
    <source>
        <dbReference type="ARBA" id="ARBA00022795"/>
    </source>
</evidence>
<keyword evidence="3" id="KW-0678">Repressor</keyword>
<dbReference type="InterPro" id="IPR035890">
    <property type="entry name" value="Anti-sigma-28_factor_FlgM_sf"/>
</dbReference>
<evidence type="ECO:0000256" key="5">
    <source>
        <dbReference type="ARBA" id="ARBA00023015"/>
    </source>
</evidence>
<keyword evidence="4" id="KW-1005">Bacterial flagellum biogenesis</keyword>
<dbReference type="RefSeq" id="WP_189690837.1">
    <property type="nucleotide sequence ID" value="NZ_BMYK01000043.1"/>
</dbReference>
<dbReference type="InterPro" id="IPR007412">
    <property type="entry name" value="FlgM"/>
</dbReference>
<evidence type="ECO:0000256" key="6">
    <source>
        <dbReference type="ARBA" id="ARBA00023163"/>
    </source>
</evidence>
<evidence type="ECO:0000256" key="8">
    <source>
        <dbReference type="ARBA" id="ARBA00030117"/>
    </source>
</evidence>
<feature type="domain" description="Anti-sigma-28 factor FlgM C-terminal" evidence="10">
    <location>
        <begin position="36"/>
        <end position="81"/>
    </location>
</feature>
<dbReference type="Pfam" id="PF04316">
    <property type="entry name" value="FlgM"/>
    <property type="match status" value="1"/>
</dbReference>
<dbReference type="NCBIfam" id="TIGR03824">
    <property type="entry name" value="FlgM_jcvi"/>
    <property type="match status" value="1"/>
</dbReference>
<sequence length="91" mass="8868">MKITSSGTGAAPAVAPAAAAPAAATPQGTAATGGASAAGALLATARAQLQQMPEIDAARVAEIRAALERGELGFDAGKLAQLIERYHGSRG</sequence>
<evidence type="ECO:0000259" key="10">
    <source>
        <dbReference type="Pfam" id="PF04316"/>
    </source>
</evidence>
<protein>
    <recommendedName>
        <fullName evidence="2">Negative regulator of flagellin synthesis</fullName>
    </recommendedName>
    <alternativeName>
        <fullName evidence="8">Anti-sigma-28 factor</fullName>
    </alternativeName>
</protein>
<dbReference type="SUPFAM" id="SSF101498">
    <property type="entry name" value="Anti-sigma factor FlgM"/>
    <property type="match status" value="1"/>
</dbReference>
<feature type="region of interest" description="Disordered" evidence="9">
    <location>
        <begin position="1"/>
        <end position="35"/>
    </location>
</feature>
<keyword evidence="5" id="KW-0805">Transcription regulation</keyword>
<comment type="similarity">
    <text evidence="1">Belongs to the FlgM family.</text>
</comment>
<evidence type="ECO:0000313" key="11">
    <source>
        <dbReference type="EMBL" id="GHD03293.1"/>
    </source>
</evidence>
<reference evidence="12" key="1">
    <citation type="journal article" date="2019" name="Int. J. Syst. Evol. Microbiol.">
        <title>The Global Catalogue of Microorganisms (GCM) 10K type strain sequencing project: providing services to taxonomists for standard genome sequencing and annotation.</title>
        <authorList>
            <consortium name="The Broad Institute Genomics Platform"/>
            <consortium name="The Broad Institute Genome Sequencing Center for Infectious Disease"/>
            <person name="Wu L."/>
            <person name="Ma J."/>
        </authorList>
    </citation>
    <scope>NUCLEOTIDE SEQUENCE [LARGE SCALE GENOMIC DNA]</scope>
    <source>
        <strain evidence="12">KCTC 23314</strain>
    </source>
</reference>
<evidence type="ECO:0000256" key="9">
    <source>
        <dbReference type="SAM" id="MobiDB-lite"/>
    </source>
</evidence>
<dbReference type="EMBL" id="BMYK01000043">
    <property type="protein sequence ID" value="GHD03293.1"/>
    <property type="molecule type" value="Genomic_DNA"/>
</dbReference>
<evidence type="ECO:0000256" key="2">
    <source>
        <dbReference type="ARBA" id="ARBA00017823"/>
    </source>
</evidence>
<name>A0ABQ3GEA8_9BURK</name>
<keyword evidence="12" id="KW-1185">Reference proteome</keyword>
<gene>
    <name evidence="11" type="ORF">GCM10007320_63250</name>
</gene>
<dbReference type="Proteomes" id="UP000626210">
    <property type="component" value="Unassembled WGS sequence"/>
</dbReference>
<evidence type="ECO:0000256" key="7">
    <source>
        <dbReference type="ARBA" id="ARBA00024739"/>
    </source>
</evidence>
<accession>A0ABQ3GEA8</accession>
<keyword evidence="6" id="KW-0804">Transcription</keyword>
<evidence type="ECO:0000256" key="1">
    <source>
        <dbReference type="ARBA" id="ARBA00005322"/>
    </source>
</evidence>
<comment type="function">
    <text evidence="7">Responsible for the coupling of flagellin expression to flagellar assembly by preventing expression of the flagellin genes when a component of the middle class of proteins is defective. It negatively regulates flagellar genes by inhibiting the activity of FliA by directly binding to FliA.</text>
</comment>
<evidence type="ECO:0000256" key="3">
    <source>
        <dbReference type="ARBA" id="ARBA00022491"/>
    </source>
</evidence>
<organism evidence="11 12">
    <name type="scientific">Pseudorhodoferax aquiterrae</name>
    <dbReference type="NCBI Taxonomy" id="747304"/>
    <lineage>
        <taxon>Bacteria</taxon>
        <taxon>Pseudomonadati</taxon>
        <taxon>Pseudomonadota</taxon>
        <taxon>Betaproteobacteria</taxon>
        <taxon>Burkholderiales</taxon>
        <taxon>Comamonadaceae</taxon>
    </lineage>
</organism>